<reference evidence="3 4" key="1">
    <citation type="submission" date="2018-11" db="EMBL/GenBank/DDBJ databases">
        <authorList>
            <consortium name="Pathogen Informatics"/>
        </authorList>
    </citation>
    <scope>NUCLEOTIDE SEQUENCE [LARGE SCALE GENOMIC DNA]</scope>
</reference>
<dbReference type="PANTHER" id="PTHR22589:SF104">
    <property type="entry name" value="CHOLINE_CARNITINE ACYLTRANSFERASE DOMAIN-CONTAINING PROTEIN"/>
    <property type="match status" value="1"/>
</dbReference>
<evidence type="ECO:0000313" key="4">
    <source>
        <dbReference type="Proteomes" id="UP000270094"/>
    </source>
</evidence>
<dbReference type="Pfam" id="PF00755">
    <property type="entry name" value="Carn_acyltransf"/>
    <property type="match status" value="1"/>
</dbReference>
<dbReference type="GO" id="GO:0004095">
    <property type="term" value="F:carnitine O-palmitoyltransferase activity"/>
    <property type="evidence" value="ECO:0007669"/>
    <property type="project" value="TreeGrafter"/>
</dbReference>
<dbReference type="GO" id="GO:0005739">
    <property type="term" value="C:mitochondrion"/>
    <property type="evidence" value="ECO:0007669"/>
    <property type="project" value="TreeGrafter"/>
</dbReference>
<dbReference type="PANTHER" id="PTHR22589">
    <property type="entry name" value="CARNITINE O-ACYLTRANSFERASE"/>
    <property type="match status" value="1"/>
</dbReference>
<gene>
    <name evidence="3" type="ORF">SVUK_LOCUS9231</name>
</gene>
<evidence type="ECO:0000256" key="1">
    <source>
        <dbReference type="ARBA" id="ARBA00005232"/>
    </source>
</evidence>
<dbReference type="Gene3D" id="3.30.559.10">
    <property type="entry name" value="Chloramphenicol acetyltransferase-like domain"/>
    <property type="match status" value="1"/>
</dbReference>
<dbReference type="SUPFAM" id="SSF52777">
    <property type="entry name" value="CoA-dependent acyltransferases"/>
    <property type="match status" value="1"/>
</dbReference>
<evidence type="ECO:0000259" key="2">
    <source>
        <dbReference type="Pfam" id="PF00755"/>
    </source>
</evidence>
<dbReference type="Proteomes" id="UP000270094">
    <property type="component" value="Unassembled WGS sequence"/>
</dbReference>
<evidence type="ECO:0000313" key="3">
    <source>
        <dbReference type="EMBL" id="VDM74233.1"/>
    </source>
</evidence>
<proteinExistence type="inferred from homology"/>
<name>A0A3P7J1J3_STRVU</name>
<comment type="similarity">
    <text evidence="1">Belongs to the carnitine/choline acetyltransferase family.</text>
</comment>
<accession>A0A3P7J1J3</accession>
<feature type="domain" description="Choline/carnitine acyltransferase" evidence="2">
    <location>
        <begin position="11"/>
        <end position="147"/>
    </location>
</feature>
<keyword evidence="4" id="KW-1185">Reference proteome</keyword>
<sequence length="155" mass="18074">MTSFCKIMLFITQNTTFKDQGKFELTYEPAVMRLYRDGRTETVRSCSTESCDFVRSMLDKNETVRISTSPLSYRYIAKFQNKTRMDLLRRACDRHQAYYRNAMAGHGVDRHLFAMYVVSKYYAIASPFLDNVFSMSYALSTSQVNNIANNKFSHK</sequence>
<dbReference type="InterPro" id="IPR039551">
    <property type="entry name" value="Cho/carn_acyl_trans"/>
</dbReference>
<dbReference type="GO" id="GO:0009437">
    <property type="term" value="P:carnitine metabolic process"/>
    <property type="evidence" value="ECO:0007669"/>
    <property type="project" value="TreeGrafter"/>
</dbReference>
<dbReference type="InterPro" id="IPR000542">
    <property type="entry name" value="Carn_acyl_trans"/>
</dbReference>
<dbReference type="InterPro" id="IPR023213">
    <property type="entry name" value="CAT-like_dom_sf"/>
</dbReference>
<dbReference type="EMBL" id="UYYB01034883">
    <property type="protein sequence ID" value="VDM74233.1"/>
    <property type="molecule type" value="Genomic_DNA"/>
</dbReference>
<dbReference type="OrthoDB" id="240216at2759"/>
<organism evidence="3 4">
    <name type="scientific">Strongylus vulgaris</name>
    <name type="common">Blood worm</name>
    <dbReference type="NCBI Taxonomy" id="40348"/>
    <lineage>
        <taxon>Eukaryota</taxon>
        <taxon>Metazoa</taxon>
        <taxon>Ecdysozoa</taxon>
        <taxon>Nematoda</taxon>
        <taxon>Chromadorea</taxon>
        <taxon>Rhabditida</taxon>
        <taxon>Rhabditina</taxon>
        <taxon>Rhabditomorpha</taxon>
        <taxon>Strongyloidea</taxon>
        <taxon>Strongylidae</taxon>
        <taxon>Strongylus</taxon>
    </lineage>
</organism>
<protein>
    <recommendedName>
        <fullName evidence="2">Choline/carnitine acyltransferase domain-containing protein</fullName>
    </recommendedName>
</protein>
<dbReference type="GO" id="GO:0006631">
    <property type="term" value="P:fatty acid metabolic process"/>
    <property type="evidence" value="ECO:0007669"/>
    <property type="project" value="TreeGrafter"/>
</dbReference>
<dbReference type="AlphaFoldDB" id="A0A3P7J1J3"/>